<dbReference type="GeneTree" id="ENSGT01050000244866"/>
<reference evidence="4 5" key="1">
    <citation type="journal article" date="2014" name="Nat. Genet.">
        <title>Whole-genome sequence of a flatfish provides insights into ZW sex chromosome evolution and adaptation to a benthic lifestyle.</title>
        <authorList>
            <person name="Chen S."/>
            <person name="Zhang G."/>
            <person name="Shao C."/>
            <person name="Huang Q."/>
            <person name="Liu G."/>
            <person name="Zhang P."/>
            <person name="Song W."/>
            <person name="An N."/>
            <person name="Chalopin D."/>
            <person name="Volff J.N."/>
            <person name="Hong Y."/>
            <person name="Li Q."/>
            <person name="Sha Z."/>
            <person name="Zhou H."/>
            <person name="Xie M."/>
            <person name="Yu Q."/>
            <person name="Liu Y."/>
            <person name="Xiang H."/>
            <person name="Wang N."/>
            <person name="Wu K."/>
            <person name="Yang C."/>
            <person name="Zhou Q."/>
            <person name="Liao X."/>
            <person name="Yang L."/>
            <person name="Hu Q."/>
            <person name="Zhang J."/>
            <person name="Meng L."/>
            <person name="Jin L."/>
            <person name="Tian Y."/>
            <person name="Lian J."/>
            <person name="Yang J."/>
            <person name="Miao G."/>
            <person name="Liu S."/>
            <person name="Liang Z."/>
            <person name="Yan F."/>
            <person name="Li Y."/>
            <person name="Sun B."/>
            <person name="Zhang H."/>
            <person name="Zhang J."/>
            <person name="Zhu Y."/>
            <person name="Du M."/>
            <person name="Zhao Y."/>
            <person name="Schartl M."/>
            <person name="Tang Q."/>
            <person name="Wang J."/>
        </authorList>
    </citation>
    <scope>NUCLEOTIDE SEQUENCE</scope>
</reference>
<dbReference type="InterPro" id="IPR050779">
    <property type="entry name" value="Transglutaminase"/>
</dbReference>
<reference evidence="4" key="3">
    <citation type="submission" date="2025-09" db="UniProtKB">
        <authorList>
            <consortium name="Ensembl"/>
        </authorList>
    </citation>
    <scope>IDENTIFICATION</scope>
</reference>
<dbReference type="InterPro" id="IPR008958">
    <property type="entry name" value="Transglutaminase_C"/>
</dbReference>
<dbReference type="InterPro" id="IPR001102">
    <property type="entry name" value="Transglutaminase_N"/>
</dbReference>
<dbReference type="InterPro" id="IPR038765">
    <property type="entry name" value="Papain-like_cys_pep_sf"/>
</dbReference>
<dbReference type="PANTHER" id="PTHR11590:SF80">
    <property type="entry name" value="TRANSGLUTAMINASE 5,-LIKE"/>
    <property type="match status" value="1"/>
</dbReference>
<keyword evidence="5" id="KW-1185">Reference proteome</keyword>
<dbReference type="SUPFAM" id="SSF81296">
    <property type="entry name" value="E set domains"/>
    <property type="match status" value="1"/>
</dbReference>
<dbReference type="Proteomes" id="UP000265120">
    <property type="component" value="Chromosome 10"/>
</dbReference>
<dbReference type="SMART" id="SM00460">
    <property type="entry name" value="TGc"/>
    <property type="match status" value="1"/>
</dbReference>
<dbReference type="InterPro" id="IPR023608">
    <property type="entry name" value="Transglutaminase_animal"/>
</dbReference>
<dbReference type="PIRSF" id="PIRSF000459">
    <property type="entry name" value="TGM_EBP42"/>
    <property type="match status" value="1"/>
</dbReference>
<evidence type="ECO:0000313" key="5">
    <source>
        <dbReference type="Proteomes" id="UP000265120"/>
    </source>
</evidence>
<sequence length="727" mass="81679">MPTKQHSFTHLQHLSQTMDMQRANRGYVDINRRHCKLKLVDFHIHENLAYHRTEGLSKKHLVARRGKPFKVTLVFCDGPWNPRTENLVLEVLLGNLSKRIHVQISDSSFDLHHWSATLYPGNRTPSTVTIHICSPVLSAVAQYNLLVHFENRYGRRSYVIGSFVLLCNPWLKDDPVFMPTKDQLEEYIISDYGMVYMGTELNVCQRPWTYGQYEPGVLEACLQLLEVSLQHCANQDKDNVLRGDPVYLSRVLCAMVNCDDDLGILQGKWSGTFDGGVKPTEWSGSADILHQWVSSNCRPVRYGQCWVFASVLCTVMRVLGIPSRVVTVFNAGHDGNANTQIEEVYSTTGEKLNLSKDSIWNFHVWVESWMKRPDLGEMFDGWQVVDPTPQEKSAGIYVCGPCPVAAIQQRCLKAPYDAPFIYASVDADVIRLIVRNGLVVGRKVDSECVGALIYTKGIGTDKPENLTNSYKMKKYGQMRSMRCEYNGRGEPSARLMRSSWSNGGDEAASNLEVSIKIEGKPTVGDSIRLCVMVKNTTTRPRALMEHVNAQVKEYNSNPKESFWKTYKELYLQPLESLAVRHTIPLSEYESAVAADGIVNLAVVMKDTVTEERVLEIQEFNLSSPKIDVEIEGGDSIVVNRQYSAKLTFTNRFNTTLTGAVLKVEGFGLLKGSCEARMSSLNQYEKIEKKVSLMATSPGTKVLMATFSHSNNPTAVSRSFHKVTVNAS</sequence>
<dbReference type="AlphaFoldDB" id="A0A3P8UUB6"/>
<dbReference type="SUPFAM" id="SSF49309">
    <property type="entry name" value="Transglutaminase, two C-terminal domains"/>
    <property type="match status" value="2"/>
</dbReference>
<dbReference type="Pfam" id="PF01841">
    <property type="entry name" value="Transglut_core"/>
    <property type="match status" value="1"/>
</dbReference>
<dbReference type="FunFam" id="3.90.260.10:FF:000002">
    <property type="entry name" value="Erythrocyte membrane protein band 4.2"/>
    <property type="match status" value="1"/>
</dbReference>
<dbReference type="GO" id="GO:0003810">
    <property type="term" value="F:protein-glutamine gamma-glutamyltransferase activity"/>
    <property type="evidence" value="ECO:0007669"/>
    <property type="project" value="InterPro"/>
</dbReference>
<dbReference type="Pfam" id="PF00927">
    <property type="entry name" value="Transglut_C"/>
    <property type="match status" value="1"/>
</dbReference>
<evidence type="ECO:0000313" key="4">
    <source>
        <dbReference type="Ensembl" id="ENSCSEP00000005414.1"/>
    </source>
</evidence>
<dbReference type="InterPro" id="IPR036238">
    <property type="entry name" value="Transglutaminase_C_sf"/>
</dbReference>
<dbReference type="SUPFAM" id="SSF54001">
    <property type="entry name" value="Cysteine proteinases"/>
    <property type="match status" value="1"/>
</dbReference>
<protein>
    <submittedName>
        <fullName evidence="4">Protein-glutamine gamma-glutamyltransferase 5-like</fullName>
    </submittedName>
</protein>
<evidence type="ECO:0000259" key="3">
    <source>
        <dbReference type="SMART" id="SM00460"/>
    </source>
</evidence>
<dbReference type="Gene3D" id="2.60.40.10">
    <property type="entry name" value="Immunoglobulins"/>
    <property type="match status" value="3"/>
</dbReference>
<dbReference type="InterPro" id="IPR014756">
    <property type="entry name" value="Ig_E-set"/>
</dbReference>
<dbReference type="Pfam" id="PF00868">
    <property type="entry name" value="Transglut_N"/>
    <property type="match status" value="1"/>
</dbReference>
<dbReference type="GO" id="GO:0007399">
    <property type="term" value="P:nervous system development"/>
    <property type="evidence" value="ECO:0007669"/>
    <property type="project" value="UniProtKB-ARBA"/>
</dbReference>
<feature type="active site" evidence="2">
    <location>
        <position position="363"/>
    </location>
</feature>
<dbReference type="Ensembl" id="ENSCSET00000005472.1">
    <property type="protein sequence ID" value="ENSCSEP00000005414.1"/>
    <property type="gene ID" value="ENSCSEG00000003498.1"/>
</dbReference>
<organism evidence="4 5">
    <name type="scientific">Cynoglossus semilaevis</name>
    <name type="common">Tongue sole</name>
    <dbReference type="NCBI Taxonomy" id="244447"/>
    <lineage>
        <taxon>Eukaryota</taxon>
        <taxon>Metazoa</taxon>
        <taxon>Chordata</taxon>
        <taxon>Craniata</taxon>
        <taxon>Vertebrata</taxon>
        <taxon>Euteleostomi</taxon>
        <taxon>Actinopterygii</taxon>
        <taxon>Neopterygii</taxon>
        <taxon>Teleostei</taxon>
        <taxon>Neoteleostei</taxon>
        <taxon>Acanthomorphata</taxon>
        <taxon>Carangaria</taxon>
        <taxon>Pleuronectiformes</taxon>
        <taxon>Pleuronectoidei</taxon>
        <taxon>Cynoglossidae</taxon>
        <taxon>Cynoglossinae</taxon>
        <taxon>Cynoglossus</taxon>
    </lineage>
</organism>
<comment type="similarity">
    <text evidence="1">Belongs to the transglutaminase superfamily. Transglutaminase family.</text>
</comment>
<evidence type="ECO:0000256" key="1">
    <source>
        <dbReference type="ARBA" id="ARBA00005968"/>
    </source>
</evidence>
<dbReference type="InterPro" id="IPR013783">
    <property type="entry name" value="Ig-like_fold"/>
</dbReference>
<feature type="active site" evidence="2">
    <location>
        <position position="386"/>
    </location>
</feature>
<dbReference type="Gene3D" id="3.90.260.10">
    <property type="entry name" value="Transglutaminase-like"/>
    <property type="match status" value="1"/>
</dbReference>
<accession>A0A3P8UUB6</accession>
<proteinExistence type="inferred from homology"/>
<dbReference type="GO" id="GO:0005739">
    <property type="term" value="C:mitochondrion"/>
    <property type="evidence" value="ECO:0007669"/>
    <property type="project" value="TreeGrafter"/>
</dbReference>
<feature type="active site" evidence="2">
    <location>
        <position position="305"/>
    </location>
</feature>
<dbReference type="PANTHER" id="PTHR11590">
    <property type="entry name" value="PROTEIN-GLUTAMINE GAMMA-GLUTAMYLTRANSFERASE"/>
    <property type="match status" value="1"/>
</dbReference>
<dbReference type="OMA" id="HICSPVQ"/>
<feature type="domain" description="Transglutaminase-like" evidence="3">
    <location>
        <begin position="297"/>
        <end position="389"/>
    </location>
</feature>
<name>A0A3P8UUB6_CYNSE</name>
<dbReference type="InterPro" id="IPR036985">
    <property type="entry name" value="Transglutaminase-like_sf"/>
</dbReference>
<evidence type="ECO:0000256" key="2">
    <source>
        <dbReference type="PIRSR" id="PIRSR000459-1"/>
    </source>
</evidence>
<dbReference type="InterPro" id="IPR002931">
    <property type="entry name" value="Transglutaminase-like"/>
</dbReference>
<reference evidence="4" key="2">
    <citation type="submission" date="2025-08" db="UniProtKB">
        <authorList>
            <consortium name="Ensembl"/>
        </authorList>
    </citation>
    <scope>IDENTIFICATION</scope>
</reference>